<dbReference type="EMBL" id="VUJU01010123">
    <property type="protein sequence ID" value="KAF0715734.1"/>
    <property type="molecule type" value="Genomic_DNA"/>
</dbReference>
<comment type="caution">
    <text evidence="2">The sequence shown here is derived from an EMBL/GenBank/DDBJ whole genome shotgun (WGS) entry which is preliminary data.</text>
</comment>
<sequence length="66" mass="7986">MVNDKQTNIILFLYEKNLRFLSNLKTIYVDGTFQYCPKFFLQMFTIYGLINDYYIPLAFFLLPNKE</sequence>
<gene>
    <name evidence="2" type="ORF">FWK35_00038207</name>
</gene>
<keyword evidence="3" id="KW-1185">Reference proteome</keyword>
<keyword evidence="1" id="KW-0812">Transmembrane</keyword>
<name>A0A6G0W134_APHCR</name>
<organism evidence="2 3">
    <name type="scientific">Aphis craccivora</name>
    <name type="common">Cowpea aphid</name>
    <dbReference type="NCBI Taxonomy" id="307492"/>
    <lineage>
        <taxon>Eukaryota</taxon>
        <taxon>Metazoa</taxon>
        <taxon>Ecdysozoa</taxon>
        <taxon>Arthropoda</taxon>
        <taxon>Hexapoda</taxon>
        <taxon>Insecta</taxon>
        <taxon>Pterygota</taxon>
        <taxon>Neoptera</taxon>
        <taxon>Paraneoptera</taxon>
        <taxon>Hemiptera</taxon>
        <taxon>Sternorrhyncha</taxon>
        <taxon>Aphidomorpha</taxon>
        <taxon>Aphidoidea</taxon>
        <taxon>Aphididae</taxon>
        <taxon>Aphidini</taxon>
        <taxon>Aphis</taxon>
        <taxon>Aphis</taxon>
    </lineage>
</organism>
<accession>A0A6G0W134</accession>
<evidence type="ECO:0000313" key="2">
    <source>
        <dbReference type="EMBL" id="KAF0715734.1"/>
    </source>
</evidence>
<evidence type="ECO:0000313" key="3">
    <source>
        <dbReference type="Proteomes" id="UP000478052"/>
    </source>
</evidence>
<dbReference type="AlphaFoldDB" id="A0A6G0W134"/>
<keyword evidence="1" id="KW-1133">Transmembrane helix</keyword>
<proteinExistence type="predicted"/>
<feature type="non-terminal residue" evidence="2">
    <location>
        <position position="66"/>
    </location>
</feature>
<keyword evidence="1" id="KW-0472">Membrane</keyword>
<dbReference type="OrthoDB" id="10029846at2759"/>
<protein>
    <submittedName>
        <fullName evidence="2">MULE domain-containing protein</fullName>
    </submittedName>
</protein>
<dbReference type="Proteomes" id="UP000478052">
    <property type="component" value="Unassembled WGS sequence"/>
</dbReference>
<feature type="transmembrane region" description="Helical" evidence="1">
    <location>
        <begin position="39"/>
        <end position="62"/>
    </location>
</feature>
<reference evidence="2 3" key="1">
    <citation type="submission" date="2019-08" db="EMBL/GenBank/DDBJ databases">
        <title>Whole genome of Aphis craccivora.</title>
        <authorList>
            <person name="Voronova N.V."/>
            <person name="Shulinski R.S."/>
            <person name="Bandarenka Y.V."/>
            <person name="Zhorov D.G."/>
            <person name="Warner D."/>
        </authorList>
    </citation>
    <scope>NUCLEOTIDE SEQUENCE [LARGE SCALE GENOMIC DNA]</scope>
    <source>
        <strain evidence="2">180601</strain>
        <tissue evidence="2">Whole Body</tissue>
    </source>
</reference>
<evidence type="ECO:0000256" key="1">
    <source>
        <dbReference type="SAM" id="Phobius"/>
    </source>
</evidence>